<sequence>MLPEFIIQFFEDQPRRPLAVHGLLTGKKTISNLFAALLHQQLDALLLYPTLDRDQFQAAIKQLTQKKLLEATDQGLVLTDHGEAFASRHRDLLPSHYQPALMPHQFLPRFFLGVQVLSEGSYHHSAYEPTTNDFAVQQAIKRWYHQPNFTVAAAIDELHALFETLPQDVADRLSNQLVGHDFAGSLAVTDLQQSMQQRDDICVFLQTLVPEQLWWALWGGPTDPVSASANRTIEALNQGMSVAQIATRYRYKESTVNEHLLLGAIYGRQLPLEQFYRPEERAALTGQSVTSYQTIMAQGPFSFFQVRLYQILMIQGRWPQ</sequence>
<dbReference type="PATRIC" id="fig|1293598.4.peg.1481"/>
<dbReference type="Proteomes" id="UP000050969">
    <property type="component" value="Unassembled WGS sequence"/>
</dbReference>
<comment type="caution">
    <text evidence="2">The sequence shown here is derived from an EMBL/GenBank/DDBJ whole genome shotgun (WGS) entry which is preliminary data.</text>
</comment>
<feature type="domain" description="Helicase Helix-turn-helix" evidence="1">
    <location>
        <begin position="228"/>
        <end position="285"/>
    </location>
</feature>
<dbReference type="RefSeq" id="WP_056992109.1">
    <property type="nucleotide sequence ID" value="NZ_JQCE01000005.1"/>
</dbReference>
<evidence type="ECO:0000313" key="3">
    <source>
        <dbReference type="Proteomes" id="UP000050969"/>
    </source>
</evidence>
<dbReference type="Pfam" id="PF14493">
    <property type="entry name" value="HTH_40"/>
    <property type="match status" value="1"/>
</dbReference>
<reference evidence="2 3" key="1">
    <citation type="journal article" date="2015" name="Genome Announc.">
        <title>Expanding the biotechnology potential of lactobacilli through comparative genomics of 213 strains and associated genera.</title>
        <authorList>
            <person name="Sun Z."/>
            <person name="Harris H.M."/>
            <person name="McCann A."/>
            <person name="Guo C."/>
            <person name="Argimon S."/>
            <person name="Zhang W."/>
            <person name="Yang X."/>
            <person name="Jeffery I.B."/>
            <person name="Cooney J.C."/>
            <person name="Kagawa T.F."/>
            <person name="Liu W."/>
            <person name="Song Y."/>
            <person name="Salvetti E."/>
            <person name="Wrobel A."/>
            <person name="Rasinkangas P."/>
            <person name="Parkhill J."/>
            <person name="Rea M.C."/>
            <person name="O'Sullivan O."/>
            <person name="Ritari J."/>
            <person name="Douillard F.P."/>
            <person name="Paul Ross R."/>
            <person name="Yang R."/>
            <person name="Briner A.E."/>
            <person name="Felis G.E."/>
            <person name="de Vos W.M."/>
            <person name="Barrangou R."/>
            <person name="Klaenhammer T.R."/>
            <person name="Caufield P.W."/>
            <person name="Cui Y."/>
            <person name="Zhang H."/>
            <person name="O'Toole P.W."/>
        </authorList>
    </citation>
    <scope>NUCLEOTIDE SEQUENCE [LARGE SCALE GENOMIC DNA]</scope>
    <source>
        <strain evidence="2 3">DSM 24301</strain>
    </source>
</reference>
<evidence type="ECO:0000313" key="2">
    <source>
        <dbReference type="EMBL" id="KRO18285.1"/>
    </source>
</evidence>
<evidence type="ECO:0000259" key="1">
    <source>
        <dbReference type="Pfam" id="PF14493"/>
    </source>
</evidence>
<protein>
    <recommendedName>
        <fullName evidence="1">Helicase Helix-turn-helix domain-containing protein</fullName>
    </recommendedName>
</protein>
<proteinExistence type="predicted"/>
<dbReference type="InterPro" id="IPR029491">
    <property type="entry name" value="Helicase_HTH"/>
</dbReference>
<keyword evidence="3" id="KW-1185">Reference proteome</keyword>
<name>A0A0R2N2M5_9LACO</name>
<dbReference type="AlphaFoldDB" id="A0A0R2N2M5"/>
<accession>A0A0R2N2M5</accession>
<organism evidence="2 3">
    <name type="scientific">Lacticaseibacillus saniviri JCM 17471 = DSM 24301</name>
    <dbReference type="NCBI Taxonomy" id="1293598"/>
    <lineage>
        <taxon>Bacteria</taxon>
        <taxon>Bacillati</taxon>
        <taxon>Bacillota</taxon>
        <taxon>Bacilli</taxon>
        <taxon>Lactobacillales</taxon>
        <taxon>Lactobacillaceae</taxon>
        <taxon>Lacticaseibacillus</taxon>
    </lineage>
</organism>
<gene>
    <name evidence="2" type="ORF">IV56_GL001416</name>
</gene>
<dbReference type="EMBL" id="JQCE01000005">
    <property type="protein sequence ID" value="KRO18285.1"/>
    <property type="molecule type" value="Genomic_DNA"/>
</dbReference>
<dbReference type="STRING" id="1293598.IV56_GL001416"/>